<dbReference type="RefSeq" id="WP_048310288.1">
    <property type="nucleotide sequence ID" value="NZ_CP119526.1"/>
</dbReference>
<dbReference type="InterPro" id="IPR046953">
    <property type="entry name" value="Spore_GerAC-like_C"/>
</dbReference>
<dbReference type="InterPro" id="IPR008844">
    <property type="entry name" value="Spore_GerAC-like"/>
</dbReference>
<dbReference type="AlphaFoldDB" id="A0A0J6D1G9"/>
<comment type="similarity">
    <text evidence="2">Belongs to the GerABKC lipoprotein family.</text>
</comment>
<protein>
    <submittedName>
        <fullName evidence="11">Uncharacterized protein</fullName>
    </submittedName>
</protein>
<comment type="caution">
    <text evidence="11">The sequence shown here is derived from an EMBL/GenBank/DDBJ whole genome shotgun (WGS) entry which is preliminary data.</text>
</comment>
<sequence>MKRKHLMVLIPLLLLNLSACWDSDEIEDLGIIMAIGLDFLDEESARYSMTNQYVVPNNIPSSQTGGSVGTPYQNMTLNGDSFLSIIRQNSLESDRPPNYTHLKSMVVSEKLLRNEPINNIISFFLRDHEFRRTVPVFITRENVEDILSIEPTKEMFPAVQIKELTQNIDRSLNVQDNLDFGDLSKHISDRSSFVIPEVSINQNRIRLTGAAIISNLDHKIAGWLKPDEVGGLKWIKDTVQGGVVTIDEEHSGEEPVILEINKSNTKIEPVLKGDQLSINLSVNASLRLAEDWNVERNVFKPGWDKEIKKNSEAVVKESIEHVISLAQKEYGLDFLEFYTWVRIQHPDYWMKHEKEWNSKFSDVPVNVDVDFTLTGYGTQDIN</sequence>
<feature type="domain" description="Spore germination GerAC-like C-terminal" evidence="9">
    <location>
        <begin position="208"/>
        <end position="377"/>
    </location>
</feature>
<name>A0A0J6D1G9_9BACL</name>
<dbReference type="Pfam" id="PF05504">
    <property type="entry name" value="Spore_GerAC"/>
    <property type="match status" value="1"/>
</dbReference>
<feature type="chain" id="PRO_5039186032" evidence="8">
    <location>
        <begin position="22"/>
        <end position="382"/>
    </location>
</feature>
<dbReference type="Pfam" id="PF25198">
    <property type="entry name" value="Spore_GerAC_N"/>
    <property type="match status" value="1"/>
</dbReference>
<keyword evidence="7" id="KW-0449">Lipoprotein</keyword>
<dbReference type="NCBIfam" id="TIGR02887">
    <property type="entry name" value="spore_ger_x_C"/>
    <property type="match status" value="1"/>
</dbReference>
<evidence type="ECO:0000313" key="11">
    <source>
        <dbReference type="EMBL" id="KMM39118.1"/>
    </source>
</evidence>
<keyword evidence="5" id="KW-0472">Membrane</keyword>
<dbReference type="InterPro" id="IPR038501">
    <property type="entry name" value="Spore_GerAC_C_sf"/>
</dbReference>
<evidence type="ECO:0000313" key="12">
    <source>
        <dbReference type="Proteomes" id="UP000035996"/>
    </source>
</evidence>
<dbReference type="Proteomes" id="UP000035996">
    <property type="component" value="Unassembled WGS sequence"/>
</dbReference>
<dbReference type="Gene3D" id="3.30.300.210">
    <property type="entry name" value="Nutrient germinant receptor protein C, domain 3"/>
    <property type="match status" value="1"/>
</dbReference>
<dbReference type="EMBL" id="LELK01000001">
    <property type="protein sequence ID" value="KMM39118.1"/>
    <property type="molecule type" value="Genomic_DNA"/>
</dbReference>
<feature type="domain" description="Spore germination protein N-terminal" evidence="10">
    <location>
        <begin position="22"/>
        <end position="200"/>
    </location>
</feature>
<dbReference type="STRING" id="157733.AB986_07775"/>
<evidence type="ECO:0000259" key="9">
    <source>
        <dbReference type="Pfam" id="PF05504"/>
    </source>
</evidence>
<evidence type="ECO:0000256" key="1">
    <source>
        <dbReference type="ARBA" id="ARBA00004635"/>
    </source>
</evidence>
<keyword evidence="6" id="KW-0564">Palmitate</keyword>
<evidence type="ECO:0000256" key="8">
    <source>
        <dbReference type="SAM" id="SignalP"/>
    </source>
</evidence>
<dbReference type="InterPro" id="IPR057336">
    <property type="entry name" value="GerAC_N"/>
</dbReference>
<keyword evidence="12" id="KW-1185">Reference proteome</keyword>
<dbReference type="PANTHER" id="PTHR35789:SF1">
    <property type="entry name" value="SPORE GERMINATION PROTEIN B3"/>
    <property type="match status" value="1"/>
</dbReference>
<keyword evidence="4 8" id="KW-0732">Signal</keyword>
<comment type="subcellular location">
    <subcellularLocation>
        <location evidence="1">Membrane</location>
        <topology evidence="1">Lipid-anchor</topology>
    </subcellularLocation>
</comment>
<proteinExistence type="inferred from homology"/>
<evidence type="ECO:0000256" key="4">
    <source>
        <dbReference type="ARBA" id="ARBA00022729"/>
    </source>
</evidence>
<accession>A0A0J6D1G9</accession>
<keyword evidence="3" id="KW-0309">Germination</keyword>
<feature type="signal peptide" evidence="8">
    <location>
        <begin position="1"/>
        <end position="21"/>
    </location>
</feature>
<evidence type="ECO:0000256" key="3">
    <source>
        <dbReference type="ARBA" id="ARBA00022544"/>
    </source>
</evidence>
<evidence type="ECO:0000256" key="7">
    <source>
        <dbReference type="ARBA" id="ARBA00023288"/>
    </source>
</evidence>
<evidence type="ECO:0000256" key="6">
    <source>
        <dbReference type="ARBA" id="ARBA00023139"/>
    </source>
</evidence>
<gene>
    <name evidence="11" type="ORF">AB986_07775</name>
</gene>
<dbReference type="GO" id="GO:0009847">
    <property type="term" value="P:spore germination"/>
    <property type="evidence" value="ECO:0007669"/>
    <property type="project" value="InterPro"/>
</dbReference>
<dbReference type="Gene3D" id="6.20.190.10">
    <property type="entry name" value="Nutrient germinant receptor protein C, domain 1"/>
    <property type="match status" value="1"/>
</dbReference>
<evidence type="ECO:0000256" key="2">
    <source>
        <dbReference type="ARBA" id="ARBA00007886"/>
    </source>
</evidence>
<evidence type="ECO:0000256" key="5">
    <source>
        <dbReference type="ARBA" id="ARBA00023136"/>
    </source>
</evidence>
<dbReference type="GO" id="GO:0016020">
    <property type="term" value="C:membrane"/>
    <property type="evidence" value="ECO:0007669"/>
    <property type="project" value="UniProtKB-SubCell"/>
</dbReference>
<organism evidence="11 12">
    <name type="scientific">Guptibacillus hwajinpoensis</name>
    <dbReference type="NCBI Taxonomy" id="208199"/>
    <lineage>
        <taxon>Bacteria</taxon>
        <taxon>Bacillati</taxon>
        <taxon>Bacillota</taxon>
        <taxon>Bacilli</taxon>
        <taxon>Bacillales</taxon>
        <taxon>Guptibacillaceae</taxon>
        <taxon>Guptibacillus</taxon>
    </lineage>
</organism>
<evidence type="ECO:0000259" key="10">
    <source>
        <dbReference type="Pfam" id="PF25198"/>
    </source>
</evidence>
<reference evidence="11" key="1">
    <citation type="submission" date="2015-06" db="EMBL/GenBank/DDBJ databases">
        <authorList>
            <person name="Liu B."/>
            <person name="Wang J."/>
            <person name="Zhu Y."/>
            <person name="Liu G."/>
            <person name="Chen Q."/>
            <person name="Zheng C."/>
            <person name="Che J."/>
            <person name="Ge C."/>
            <person name="Shi H."/>
            <person name="Pan Z."/>
            <person name="Liu X."/>
        </authorList>
    </citation>
    <scope>NUCLEOTIDE SEQUENCE [LARGE SCALE GENOMIC DNA]</scope>
    <source>
        <strain evidence="11">DSM 16346</strain>
    </source>
</reference>
<dbReference type="PANTHER" id="PTHR35789">
    <property type="entry name" value="SPORE GERMINATION PROTEIN B3"/>
    <property type="match status" value="1"/>
</dbReference>
<dbReference type="OrthoDB" id="2569624at2"/>